<keyword evidence="3" id="KW-0560">Oxidoreductase</keyword>
<dbReference type="PROSITE" id="PS00061">
    <property type="entry name" value="ADH_SHORT"/>
    <property type="match status" value="1"/>
</dbReference>
<evidence type="ECO:0000256" key="2">
    <source>
        <dbReference type="ARBA" id="ARBA00022857"/>
    </source>
</evidence>
<organism evidence="5 6">
    <name type="scientific">Aspergillus aculeatus (strain ATCC 16872 / CBS 172.66 / WB 5094)</name>
    <dbReference type="NCBI Taxonomy" id="690307"/>
    <lineage>
        <taxon>Eukaryota</taxon>
        <taxon>Fungi</taxon>
        <taxon>Dikarya</taxon>
        <taxon>Ascomycota</taxon>
        <taxon>Pezizomycotina</taxon>
        <taxon>Eurotiomycetes</taxon>
        <taxon>Eurotiomycetidae</taxon>
        <taxon>Eurotiales</taxon>
        <taxon>Aspergillaceae</taxon>
        <taxon>Aspergillus</taxon>
        <taxon>Aspergillus subgen. Circumdati</taxon>
    </lineage>
</organism>
<keyword evidence="2" id="KW-0521">NADP</keyword>
<evidence type="ECO:0000313" key="6">
    <source>
        <dbReference type="Proteomes" id="UP000184546"/>
    </source>
</evidence>
<dbReference type="OMA" id="WVNGGEL"/>
<evidence type="ECO:0008006" key="7">
    <source>
        <dbReference type="Google" id="ProtNLM"/>
    </source>
</evidence>
<gene>
    <name evidence="5" type="ORF">ASPACDRAFT_47445</name>
</gene>
<dbReference type="GO" id="GO:0004806">
    <property type="term" value="F:triacylglycerol lipase activity"/>
    <property type="evidence" value="ECO:0007669"/>
    <property type="project" value="TreeGrafter"/>
</dbReference>
<keyword evidence="6" id="KW-1185">Reference proteome</keyword>
<sequence>MPGCALVTGCSAGGIGSALVEELHAQGLRVYATARSPAKMEHLAKLPNVTLVALDVVDPISLAAAVNTVRQDLSSHGDTLDILVNNAGQSLVYPALDTSIDKAKCLFDVNFWGVLAVTQAFMPLLLVPDKSSTLVNVCSISGFLYAPWMSVYNASKAALMSWSETLRLELQPYNVRVISLVTGTVATNVMSHTTLTLPKSSLYHKALPEIQIRGAGKDVLSKSAPDDFARQVVQDILAGASGPVWRGAMASMVKVVSKYIPTGILDRAMKRGTGLDKLP</sequence>
<evidence type="ECO:0000313" key="5">
    <source>
        <dbReference type="EMBL" id="OJJ96088.1"/>
    </source>
</evidence>
<dbReference type="PANTHER" id="PTHR44169">
    <property type="entry name" value="NADPH-DEPENDENT 1-ACYLDIHYDROXYACETONE PHOSPHATE REDUCTASE"/>
    <property type="match status" value="1"/>
</dbReference>
<dbReference type="VEuPathDB" id="FungiDB:ASPACDRAFT_47445"/>
<dbReference type="EMBL" id="KV878987">
    <property type="protein sequence ID" value="OJJ96088.1"/>
    <property type="molecule type" value="Genomic_DNA"/>
</dbReference>
<dbReference type="GO" id="GO:0005811">
    <property type="term" value="C:lipid droplet"/>
    <property type="evidence" value="ECO:0007669"/>
    <property type="project" value="TreeGrafter"/>
</dbReference>
<dbReference type="GO" id="GO:0044550">
    <property type="term" value="P:secondary metabolite biosynthetic process"/>
    <property type="evidence" value="ECO:0007669"/>
    <property type="project" value="UniProtKB-ARBA"/>
</dbReference>
<dbReference type="RefSeq" id="XP_020052428.1">
    <property type="nucleotide sequence ID" value="XM_020201960.1"/>
</dbReference>
<reference evidence="6" key="1">
    <citation type="journal article" date="2017" name="Genome Biol.">
        <title>Comparative genomics reveals high biological diversity and specific adaptations in the industrially and medically important fungal genus Aspergillus.</title>
        <authorList>
            <person name="de Vries R.P."/>
            <person name="Riley R."/>
            <person name="Wiebenga A."/>
            <person name="Aguilar-Osorio G."/>
            <person name="Amillis S."/>
            <person name="Uchima C.A."/>
            <person name="Anderluh G."/>
            <person name="Asadollahi M."/>
            <person name="Askin M."/>
            <person name="Barry K."/>
            <person name="Battaglia E."/>
            <person name="Bayram O."/>
            <person name="Benocci T."/>
            <person name="Braus-Stromeyer S.A."/>
            <person name="Caldana C."/>
            <person name="Canovas D."/>
            <person name="Cerqueira G.C."/>
            <person name="Chen F."/>
            <person name="Chen W."/>
            <person name="Choi C."/>
            <person name="Clum A."/>
            <person name="Dos Santos R.A."/>
            <person name="Damasio A.R."/>
            <person name="Diallinas G."/>
            <person name="Emri T."/>
            <person name="Fekete E."/>
            <person name="Flipphi M."/>
            <person name="Freyberg S."/>
            <person name="Gallo A."/>
            <person name="Gournas C."/>
            <person name="Habgood R."/>
            <person name="Hainaut M."/>
            <person name="Harispe M.L."/>
            <person name="Henrissat B."/>
            <person name="Hilden K.S."/>
            <person name="Hope R."/>
            <person name="Hossain A."/>
            <person name="Karabika E."/>
            <person name="Karaffa L."/>
            <person name="Karanyi Z."/>
            <person name="Krasevec N."/>
            <person name="Kuo A."/>
            <person name="Kusch H."/>
            <person name="LaButti K."/>
            <person name="Lagendijk E.L."/>
            <person name="Lapidus A."/>
            <person name="Levasseur A."/>
            <person name="Lindquist E."/>
            <person name="Lipzen A."/>
            <person name="Logrieco A.F."/>
            <person name="MacCabe A."/>
            <person name="Maekelae M.R."/>
            <person name="Malavazi I."/>
            <person name="Melin P."/>
            <person name="Meyer V."/>
            <person name="Mielnichuk N."/>
            <person name="Miskei M."/>
            <person name="Molnar A.P."/>
            <person name="Mule G."/>
            <person name="Ngan C.Y."/>
            <person name="Orejas M."/>
            <person name="Orosz E."/>
            <person name="Ouedraogo J.P."/>
            <person name="Overkamp K.M."/>
            <person name="Park H.-S."/>
            <person name="Perrone G."/>
            <person name="Piumi F."/>
            <person name="Punt P.J."/>
            <person name="Ram A.F."/>
            <person name="Ramon A."/>
            <person name="Rauscher S."/>
            <person name="Record E."/>
            <person name="Riano-Pachon D.M."/>
            <person name="Robert V."/>
            <person name="Roehrig J."/>
            <person name="Ruller R."/>
            <person name="Salamov A."/>
            <person name="Salih N.S."/>
            <person name="Samson R.A."/>
            <person name="Sandor E."/>
            <person name="Sanguinetti M."/>
            <person name="Schuetze T."/>
            <person name="Sepcic K."/>
            <person name="Shelest E."/>
            <person name="Sherlock G."/>
            <person name="Sophianopoulou V."/>
            <person name="Squina F.M."/>
            <person name="Sun H."/>
            <person name="Susca A."/>
            <person name="Todd R.B."/>
            <person name="Tsang A."/>
            <person name="Unkles S.E."/>
            <person name="van de Wiele N."/>
            <person name="van Rossen-Uffink D."/>
            <person name="Oliveira J.V."/>
            <person name="Vesth T.C."/>
            <person name="Visser J."/>
            <person name="Yu J.-H."/>
            <person name="Zhou M."/>
            <person name="Andersen M.R."/>
            <person name="Archer D.B."/>
            <person name="Baker S.E."/>
            <person name="Benoit I."/>
            <person name="Brakhage A.A."/>
            <person name="Braus G.H."/>
            <person name="Fischer R."/>
            <person name="Frisvad J.C."/>
            <person name="Goldman G.H."/>
            <person name="Houbraken J."/>
            <person name="Oakley B."/>
            <person name="Pocsi I."/>
            <person name="Scazzocchio C."/>
            <person name="Seiboth B."/>
            <person name="vanKuyk P.A."/>
            <person name="Wortman J."/>
            <person name="Dyer P.S."/>
            <person name="Grigoriev I.V."/>
        </authorList>
    </citation>
    <scope>NUCLEOTIDE SEQUENCE [LARGE SCALE GENOMIC DNA]</scope>
    <source>
        <strain evidence="6">ATCC 16872 / CBS 172.66 / WB 5094</strain>
    </source>
</reference>
<evidence type="ECO:0000256" key="4">
    <source>
        <dbReference type="RuleBase" id="RU000363"/>
    </source>
</evidence>
<dbReference type="InterPro" id="IPR002347">
    <property type="entry name" value="SDR_fam"/>
</dbReference>
<proteinExistence type="inferred from homology"/>
<dbReference type="InterPro" id="IPR020904">
    <property type="entry name" value="Sc_DH/Rdtase_CS"/>
</dbReference>
<dbReference type="Proteomes" id="UP000184546">
    <property type="component" value="Unassembled WGS sequence"/>
</dbReference>
<dbReference type="GO" id="GO:0019433">
    <property type="term" value="P:triglyceride catabolic process"/>
    <property type="evidence" value="ECO:0007669"/>
    <property type="project" value="TreeGrafter"/>
</dbReference>
<dbReference type="PRINTS" id="PR00081">
    <property type="entry name" value="GDHRDH"/>
</dbReference>
<evidence type="ECO:0000256" key="1">
    <source>
        <dbReference type="ARBA" id="ARBA00006484"/>
    </source>
</evidence>
<dbReference type="PANTHER" id="PTHR44169:SF6">
    <property type="entry name" value="NADPH-DEPENDENT 1-ACYLDIHYDROXYACETONE PHOSPHATE REDUCTASE"/>
    <property type="match status" value="1"/>
</dbReference>
<dbReference type="STRING" id="690307.A0A1L9WIT4"/>
<dbReference type="InterPro" id="IPR036291">
    <property type="entry name" value="NAD(P)-bd_dom_sf"/>
</dbReference>
<dbReference type="GO" id="GO:0006654">
    <property type="term" value="P:phosphatidic acid biosynthetic process"/>
    <property type="evidence" value="ECO:0007669"/>
    <property type="project" value="TreeGrafter"/>
</dbReference>
<dbReference type="AlphaFoldDB" id="A0A1L9WIT4"/>
<dbReference type="FunFam" id="3.40.50.720:FF:000704">
    <property type="entry name" value="Oxidoreductase, short-chain dehydrogenase/reductase family"/>
    <property type="match status" value="1"/>
</dbReference>
<dbReference type="GeneID" id="30975774"/>
<dbReference type="GO" id="GO:0000140">
    <property type="term" value="F:acylglycerone-phosphate reductase (NADP+) activity"/>
    <property type="evidence" value="ECO:0007669"/>
    <property type="project" value="TreeGrafter"/>
</dbReference>
<comment type="similarity">
    <text evidence="1 4">Belongs to the short-chain dehydrogenases/reductases (SDR) family.</text>
</comment>
<dbReference type="PRINTS" id="PR00080">
    <property type="entry name" value="SDRFAMILY"/>
</dbReference>
<name>A0A1L9WIT4_ASPA1</name>
<dbReference type="Gene3D" id="3.40.50.720">
    <property type="entry name" value="NAD(P)-binding Rossmann-like Domain"/>
    <property type="match status" value="1"/>
</dbReference>
<dbReference type="GO" id="GO:0005783">
    <property type="term" value="C:endoplasmic reticulum"/>
    <property type="evidence" value="ECO:0007669"/>
    <property type="project" value="TreeGrafter"/>
</dbReference>
<evidence type="ECO:0000256" key="3">
    <source>
        <dbReference type="ARBA" id="ARBA00023002"/>
    </source>
</evidence>
<dbReference type="Pfam" id="PF00106">
    <property type="entry name" value="adh_short"/>
    <property type="match status" value="1"/>
</dbReference>
<protein>
    <recommendedName>
        <fullName evidence="7">NAD(P)-binding protein</fullName>
    </recommendedName>
</protein>
<accession>A0A1L9WIT4</accession>
<dbReference type="OrthoDB" id="2102561at2759"/>
<dbReference type="SUPFAM" id="SSF51735">
    <property type="entry name" value="NAD(P)-binding Rossmann-fold domains"/>
    <property type="match status" value="1"/>
</dbReference>